<evidence type="ECO:0000313" key="9">
    <source>
        <dbReference type="EMBL" id="MDT0446575.1"/>
    </source>
</evidence>
<feature type="transmembrane region" description="Helical" evidence="8">
    <location>
        <begin position="240"/>
        <end position="266"/>
    </location>
</feature>
<keyword evidence="4" id="KW-1003">Cell membrane</keyword>
<feature type="transmembrane region" description="Helical" evidence="8">
    <location>
        <begin position="67"/>
        <end position="88"/>
    </location>
</feature>
<dbReference type="Proteomes" id="UP001183615">
    <property type="component" value="Unassembled WGS sequence"/>
</dbReference>
<keyword evidence="6 8" id="KW-1133">Transmembrane helix</keyword>
<organism evidence="9 10">
    <name type="scientific">Streptomyces johnsoniae</name>
    <dbReference type="NCBI Taxonomy" id="3075532"/>
    <lineage>
        <taxon>Bacteria</taxon>
        <taxon>Bacillati</taxon>
        <taxon>Actinomycetota</taxon>
        <taxon>Actinomycetes</taxon>
        <taxon>Kitasatosporales</taxon>
        <taxon>Streptomycetaceae</taxon>
        <taxon>Streptomyces</taxon>
    </lineage>
</organism>
<dbReference type="Gene3D" id="1.10.3470.10">
    <property type="entry name" value="ABC transporter involved in vitamin B12 uptake, BtuC"/>
    <property type="match status" value="1"/>
</dbReference>
<name>A0ABU2SC80_9ACTN</name>
<evidence type="ECO:0000256" key="4">
    <source>
        <dbReference type="ARBA" id="ARBA00022475"/>
    </source>
</evidence>
<keyword evidence="7 8" id="KW-0472">Membrane</keyword>
<comment type="caution">
    <text evidence="9">The sequence shown here is derived from an EMBL/GenBank/DDBJ whole genome shotgun (WGS) entry which is preliminary data.</text>
</comment>
<keyword evidence="10" id="KW-1185">Reference proteome</keyword>
<evidence type="ECO:0000256" key="8">
    <source>
        <dbReference type="SAM" id="Phobius"/>
    </source>
</evidence>
<feature type="transmembrane region" description="Helical" evidence="8">
    <location>
        <begin position="121"/>
        <end position="139"/>
    </location>
</feature>
<sequence>MRAARRAGRGREVLVCALLSVVLVAVFAGTVCFSGRSVAPGEVLQAIGGGGNRATYYLVVELRLPRALTGVLIGLSFGLAGAVFQTLLRNPLASPDVIGISAGASAAAVVASVTLGVGGAAMSLSALGGALLAATLIYLLAWRRGVTGQRLVLIGVGVAAALTSVVSHTMTRSSAVVAQEARVWLTGSLNGRTWEQVGPLLIAVAVLFPLTALAARPLGALQLGDDAASGLGTRVERSRLALIGCAVALTGTATAAAGPVGFVAFVSGPIARQLLGRSTPALVPSALVGAVIVLVADLVAQHGLGPNQFPVGLVTSMIGAPYLLWLLARANRGGRGG</sequence>
<evidence type="ECO:0000256" key="2">
    <source>
        <dbReference type="ARBA" id="ARBA00007935"/>
    </source>
</evidence>
<evidence type="ECO:0000313" key="10">
    <source>
        <dbReference type="Proteomes" id="UP001183615"/>
    </source>
</evidence>
<dbReference type="InterPro" id="IPR037294">
    <property type="entry name" value="ABC_BtuC-like"/>
</dbReference>
<feature type="transmembrane region" description="Helical" evidence="8">
    <location>
        <begin position="281"/>
        <end position="299"/>
    </location>
</feature>
<evidence type="ECO:0000256" key="7">
    <source>
        <dbReference type="ARBA" id="ARBA00023136"/>
    </source>
</evidence>
<dbReference type="EMBL" id="JAVREV010000020">
    <property type="protein sequence ID" value="MDT0446575.1"/>
    <property type="molecule type" value="Genomic_DNA"/>
</dbReference>
<feature type="transmembrane region" description="Helical" evidence="8">
    <location>
        <begin position="97"/>
        <end position="115"/>
    </location>
</feature>
<dbReference type="SUPFAM" id="SSF81345">
    <property type="entry name" value="ABC transporter involved in vitamin B12 uptake, BtuC"/>
    <property type="match status" value="1"/>
</dbReference>
<reference evidence="10" key="1">
    <citation type="submission" date="2023-07" db="EMBL/GenBank/DDBJ databases">
        <title>30 novel species of actinomycetes from the DSMZ collection.</title>
        <authorList>
            <person name="Nouioui I."/>
        </authorList>
    </citation>
    <scope>NUCLEOTIDE SEQUENCE [LARGE SCALE GENOMIC DNA]</scope>
    <source>
        <strain evidence="10">DSM 41886</strain>
    </source>
</reference>
<proteinExistence type="inferred from homology"/>
<evidence type="ECO:0000256" key="5">
    <source>
        <dbReference type="ARBA" id="ARBA00022692"/>
    </source>
</evidence>
<comment type="subcellular location">
    <subcellularLocation>
        <location evidence="1">Cell membrane</location>
        <topology evidence="1">Multi-pass membrane protein</topology>
    </subcellularLocation>
</comment>
<feature type="transmembrane region" description="Helical" evidence="8">
    <location>
        <begin position="311"/>
        <end position="328"/>
    </location>
</feature>
<comment type="similarity">
    <text evidence="2">Belongs to the binding-protein-dependent transport system permease family. FecCD subfamily.</text>
</comment>
<evidence type="ECO:0000256" key="1">
    <source>
        <dbReference type="ARBA" id="ARBA00004651"/>
    </source>
</evidence>
<feature type="transmembrane region" description="Helical" evidence="8">
    <location>
        <begin position="197"/>
        <end position="219"/>
    </location>
</feature>
<accession>A0ABU2SC80</accession>
<dbReference type="PANTHER" id="PTHR30472:SF24">
    <property type="entry name" value="FERRIC ENTEROBACTIN TRANSPORT SYSTEM PERMEASE PROTEIN FEPG"/>
    <property type="match status" value="1"/>
</dbReference>
<evidence type="ECO:0000256" key="3">
    <source>
        <dbReference type="ARBA" id="ARBA00022448"/>
    </source>
</evidence>
<dbReference type="PANTHER" id="PTHR30472">
    <property type="entry name" value="FERRIC ENTEROBACTIN TRANSPORT SYSTEM PERMEASE PROTEIN"/>
    <property type="match status" value="1"/>
</dbReference>
<dbReference type="CDD" id="cd06550">
    <property type="entry name" value="TM_ABC_iron-siderophores_like"/>
    <property type="match status" value="1"/>
</dbReference>
<evidence type="ECO:0000256" key="6">
    <source>
        <dbReference type="ARBA" id="ARBA00022989"/>
    </source>
</evidence>
<gene>
    <name evidence="9" type="ORF">RM779_28845</name>
</gene>
<dbReference type="Pfam" id="PF01032">
    <property type="entry name" value="FecCD"/>
    <property type="match status" value="1"/>
</dbReference>
<keyword evidence="5 8" id="KW-0812">Transmembrane</keyword>
<keyword evidence="3" id="KW-0813">Transport</keyword>
<dbReference type="InterPro" id="IPR000522">
    <property type="entry name" value="ABC_transptr_permease_BtuC"/>
</dbReference>
<protein>
    <submittedName>
        <fullName evidence="9">Iron chelate uptake ABC transporter family permease subunit</fullName>
    </submittedName>
</protein>